<evidence type="ECO:0000313" key="2">
    <source>
        <dbReference type="EMBL" id="KAK0619457.1"/>
    </source>
</evidence>
<keyword evidence="1" id="KW-0472">Membrane</keyword>
<dbReference type="AlphaFoldDB" id="A0AA39WPZ9"/>
<feature type="transmembrane region" description="Helical" evidence="1">
    <location>
        <begin position="422"/>
        <end position="446"/>
    </location>
</feature>
<name>A0AA39WPZ9_9PEZI</name>
<dbReference type="GO" id="GO:0046873">
    <property type="term" value="F:metal ion transmembrane transporter activity"/>
    <property type="evidence" value="ECO:0007669"/>
    <property type="project" value="InterPro"/>
</dbReference>
<accession>A0AA39WPZ9</accession>
<dbReference type="Gene3D" id="1.20.58.340">
    <property type="entry name" value="Magnesium transport protein CorA, transmembrane region"/>
    <property type="match status" value="1"/>
</dbReference>
<keyword evidence="3" id="KW-1185">Reference proteome</keyword>
<dbReference type="EMBL" id="JAULSU010000004">
    <property type="protein sequence ID" value="KAK0619457.1"/>
    <property type="molecule type" value="Genomic_DNA"/>
</dbReference>
<dbReference type="GO" id="GO:0016020">
    <property type="term" value="C:membrane"/>
    <property type="evidence" value="ECO:0007669"/>
    <property type="project" value="InterPro"/>
</dbReference>
<feature type="transmembrane region" description="Helical" evidence="1">
    <location>
        <begin position="382"/>
        <end position="402"/>
    </location>
</feature>
<reference evidence="2" key="1">
    <citation type="submission" date="2023-06" db="EMBL/GenBank/DDBJ databases">
        <title>Genome-scale phylogeny and comparative genomics of the fungal order Sordariales.</title>
        <authorList>
            <consortium name="Lawrence Berkeley National Laboratory"/>
            <person name="Hensen N."/>
            <person name="Bonometti L."/>
            <person name="Westerberg I."/>
            <person name="Brannstrom I.O."/>
            <person name="Guillou S."/>
            <person name="Cros-Aarteil S."/>
            <person name="Calhoun S."/>
            <person name="Haridas S."/>
            <person name="Kuo A."/>
            <person name="Mondo S."/>
            <person name="Pangilinan J."/>
            <person name="Riley R."/>
            <person name="Labutti K."/>
            <person name="Andreopoulos B."/>
            <person name="Lipzen A."/>
            <person name="Chen C."/>
            <person name="Yanf M."/>
            <person name="Daum C."/>
            <person name="Ng V."/>
            <person name="Clum A."/>
            <person name="Steindorff A."/>
            <person name="Ohm R."/>
            <person name="Martin F."/>
            <person name="Silar P."/>
            <person name="Natvig D."/>
            <person name="Lalanne C."/>
            <person name="Gautier V."/>
            <person name="Ament-Velasquez S.L."/>
            <person name="Kruys A."/>
            <person name="Hutchinson M.I."/>
            <person name="Powell A.J."/>
            <person name="Barry K."/>
            <person name="Miller A.N."/>
            <person name="Grigoriev I.V."/>
            <person name="Debuchy R."/>
            <person name="Gladieux P."/>
            <person name="Thoren M.H."/>
            <person name="Johannesson H."/>
        </authorList>
    </citation>
    <scope>NUCLEOTIDE SEQUENCE</scope>
    <source>
        <strain evidence="2">CBS 606.72</strain>
    </source>
</reference>
<dbReference type="Pfam" id="PF01544">
    <property type="entry name" value="CorA"/>
    <property type="match status" value="1"/>
</dbReference>
<protein>
    <recommendedName>
        <fullName evidence="4">Mg2+ transporter protein, CorA-like/Zinc transport protein ZntB</fullName>
    </recommendedName>
</protein>
<gene>
    <name evidence="2" type="ORF">B0T14DRAFT_519314</name>
</gene>
<evidence type="ECO:0000313" key="3">
    <source>
        <dbReference type="Proteomes" id="UP001175000"/>
    </source>
</evidence>
<dbReference type="InterPro" id="IPR002523">
    <property type="entry name" value="MgTranspt_CorA/ZnTranspt_ZntB"/>
</dbReference>
<dbReference type="Proteomes" id="UP001175000">
    <property type="component" value="Unassembled WGS sequence"/>
</dbReference>
<keyword evidence="1" id="KW-0812">Transmembrane</keyword>
<keyword evidence="1" id="KW-1133">Transmembrane helix</keyword>
<organism evidence="2 3">
    <name type="scientific">Immersiella caudata</name>
    <dbReference type="NCBI Taxonomy" id="314043"/>
    <lineage>
        <taxon>Eukaryota</taxon>
        <taxon>Fungi</taxon>
        <taxon>Dikarya</taxon>
        <taxon>Ascomycota</taxon>
        <taxon>Pezizomycotina</taxon>
        <taxon>Sordariomycetes</taxon>
        <taxon>Sordariomycetidae</taxon>
        <taxon>Sordariales</taxon>
        <taxon>Lasiosphaeriaceae</taxon>
        <taxon>Immersiella</taxon>
    </lineage>
</organism>
<evidence type="ECO:0008006" key="4">
    <source>
        <dbReference type="Google" id="ProtNLM"/>
    </source>
</evidence>
<evidence type="ECO:0000256" key="1">
    <source>
        <dbReference type="SAM" id="Phobius"/>
    </source>
</evidence>
<sequence>METAGLRQTARKASPEITTFFNYGSATQFTVEPRNQITHGDQRIYRGQFDFGKIFQQAGPHLRGDETNQAAPSPFIEFAQSLFPFVVTNEWVQNTQPLKRWKVSSVLEVAIGTGAGMKQSKFSITVSDFARECRDVGFSPEFLAKLGGKRSQFEHHFKFDDSGERLSVLELGLSVYENDAFTCLLRVDLEQKTGKAIIFLKLGGSLRDADTPLSVDHLLEWLKKSEAVLKRDPLLLVNCVLSFYQYQSYSYVNWRKDLYGMESRLGVTERATVYNDTGYQAISFDYDKLNIDLASISRRAAETTLVVSTTLQQATALLRLAQLTEGEAKEGKPSITTEEIHSTILRAELFLKNAAMVDGMVESMRAVLYNRMTKHDTNSMKTIAVVTLFFLPSTFVSAVFSTGVFNFQASEGDQPRTVSQWAWVYLLVCLLLTIATLFLWLMWYLWGSVWLEKLHLTKAYSAHEKKEFFGGKIVSGSASTLKGKDIEKGAESSLGHLDSRMSGFDSGILRDRLLTALEESHNERETVQGTNT</sequence>
<proteinExistence type="predicted"/>
<comment type="caution">
    <text evidence="2">The sequence shown here is derived from an EMBL/GenBank/DDBJ whole genome shotgun (WGS) entry which is preliminary data.</text>
</comment>